<evidence type="ECO:0000259" key="2">
    <source>
        <dbReference type="PROSITE" id="PS50020"/>
    </source>
</evidence>
<feature type="domain" description="WW" evidence="2">
    <location>
        <begin position="7"/>
        <end position="35"/>
    </location>
</feature>
<dbReference type="SUPFAM" id="SSF51045">
    <property type="entry name" value="WW domain"/>
    <property type="match status" value="1"/>
</dbReference>
<dbReference type="InParanoid" id="A0A1Z5JPI1"/>
<dbReference type="Pfam" id="PF00397">
    <property type="entry name" value="WW"/>
    <property type="match status" value="1"/>
</dbReference>
<evidence type="ECO:0000313" key="4">
    <source>
        <dbReference type="Proteomes" id="UP000198406"/>
    </source>
</evidence>
<dbReference type="PANTHER" id="PTHR14248">
    <property type="entry name" value="CYCLIN Y, ISOFORM A"/>
    <property type="match status" value="1"/>
</dbReference>
<dbReference type="PROSITE" id="PS01159">
    <property type="entry name" value="WW_DOMAIN_1"/>
    <property type="match status" value="1"/>
</dbReference>
<dbReference type="PROSITE" id="PS50020">
    <property type="entry name" value="WW_DOMAIN_2"/>
    <property type="match status" value="1"/>
</dbReference>
<name>A0A1Z5JPI1_FISSO</name>
<gene>
    <name evidence="3" type="ORF">FisN_3Hh155</name>
</gene>
<evidence type="ECO:0000256" key="1">
    <source>
        <dbReference type="SAM" id="MobiDB-lite"/>
    </source>
</evidence>
<dbReference type="OrthoDB" id="10250320at2759"/>
<feature type="compositionally biased region" description="Acidic residues" evidence="1">
    <location>
        <begin position="333"/>
        <end position="346"/>
    </location>
</feature>
<dbReference type="EMBL" id="BDSP01000095">
    <property type="protein sequence ID" value="GAX15681.1"/>
    <property type="molecule type" value="Genomic_DNA"/>
</dbReference>
<dbReference type="InterPro" id="IPR006671">
    <property type="entry name" value="Cyclin_N"/>
</dbReference>
<protein>
    <recommendedName>
        <fullName evidence="2">WW domain-containing protein</fullName>
    </recommendedName>
</protein>
<dbReference type="CDD" id="cd20540">
    <property type="entry name" value="CYCLIN_CCNY_like"/>
    <property type="match status" value="1"/>
</dbReference>
<dbReference type="AlphaFoldDB" id="A0A1Z5JPI1"/>
<proteinExistence type="predicted"/>
<dbReference type="InterPro" id="IPR001202">
    <property type="entry name" value="WW_dom"/>
</dbReference>
<feature type="region of interest" description="Disordered" evidence="1">
    <location>
        <begin position="330"/>
        <end position="360"/>
    </location>
</feature>
<dbReference type="InterPro" id="IPR036020">
    <property type="entry name" value="WW_dom_sf"/>
</dbReference>
<sequence length="683" mass="77165">MKKESLWQSAEDPVSGRTYYYHTETRETQWSKPLELATDEERKAIEEKERQQREFFAAMEANIMNSIAVGNFAPTNQEIVVPTLRHDPGSRPPQDNSRRSQMVRTISSMEDSVLVDLVCRVPSTRNVFRVAEPRDDTKEIVFQPQDAEKTPTATRKLPSSQDLPTMEPVAKNISVVPGLSLLEATKRSTRSLLMDAKLSSRSSLNAIDEFDSLNGSAMQLDLRDFGDLDLEDNGDDEKSERHTLYREASLGTLLQQLPKEGVKSMRSLYGASSFDESKLSFRLTFEETKALEELAMVSEEMAKISNEGVHEFDADFTSNRDMMLLRDIHEGSQSEDESDTETEEKDGEATPDGVRTLPPLMDVGGGTPWLETEKGNDLLRRGNSMRLKEKNKHQSSRKNLLSKPSFERRNTCGNLYVGSTMSTPDSDATLKCICGVYRAHILNSERDDDEDGHDYRIFNDLESQQKPSQNKRTSKKGFSAPVFVVKPSPPALEEITAFFRDVFYAAKMEPDCMIITLIYVERLIKTTEGKLRPRTSNWRSILFSCMVLASKVWDDLSMWNVDFSETCPTGVEFSLQRINELEIALLATLDYQVKVPAGEYAKYYFLLRSMLIKSGLGGEKMKASDPLDIEGAKRLQHMSSLFQHKATSRRDLMTSISSKNFEQTGNGSGTAKSKVQLEHVVRM</sequence>
<reference evidence="3 4" key="1">
    <citation type="journal article" date="2015" name="Plant Cell">
        <title>Oil accumulation by the oleaginous diatom Fistulifera solaris as revealed by the genome and transcriptome.</title>
        <authorList>
            <person name="Tanaka T."/>
            <person name="Maeda Y."/>
            <person name="Veluchamy A."/>
            <person name="Tanaka M."/>
            <person name="Abida H."/>
            <person name="Marechal E."/>
            <person name="Bowler C."/>
            <person name="Muto M."/>
            <person name="Sunaga Y."/>
            <person name="Tanaka M."/>
            <person name="Yoshino T."/>
            <person name="Taniguchi T."/>
            <person name="Fukuda Y."/>
            <person name="Nemoto M."/>
            <person name="Matsumoto M."/>
            <person name="Wong P.S."/>
            <person name="Aburatani S."/>
            <person name="Fujibuchi W."/>
        </authorList>
    </citation>
    <scope>NUCLEOTIDE SEQUENCE [LARGE SCALE GENOMIC DNA]</scope>
    <source>
        <strain evidence="3 4">JPCC DA0580</strain>
    </source>
</reference>
<keyword evidence="4" id="KW-1185">Reference proteome</keyword>
<dbReference type="Gene3D" id="2.20.70.10">
    <property type="match status" value="1"/>
</dbReference>
<dbReference type="CDD" id="cd00201">
    <property type="entry name" value="WW"/>
    <property type="match status" value="1"/>
</dbReference>
<dbReference type="Pfam" id="PF00134">
    <property type="entry name" value="Cyclin_N"/>
    <property type="match status" value="1"/>
</dbReference>
<comment type="caution">
    <text evidence="3">The sequence shown here is derived from an EMBL/GenBank/DDBJ whole genome shotgun (WGS) entry which is preliminary data.</text>
</comment>
<dbReference type="SUPFAM" id="SSF47954">
    <property type="entry name" value="Cyclin-like"/>
    <property type="match status" value="1"/>
</dbReference>
<dbReference type="InterPro" id="IPR036915">
    <property type="entry name" value="Cyclin-like_sf"/>
</dbReference>
<dbReference type="Gene3D" id="1.10.472.10">
    <property type="entry name" value="Cyclin-like"/>
    <property type="match status" value="1"/>
</dbReference>
<organism evidence="3 4">
    <name type="scientific">Fistulifera solaris</name>
    <name type="common">Oleaginous diatom</name>
    <dbReference type="NCBI Taxonomy" id="1519565"/>
    <lineage>
        <taxon>Eukaryota</taxon>
        <taxon>Sar</taxon>
        <taxon>Stramenopiles</taxon>
        <taxon>Ochrophyta</taxon>
        <taxon>Bacillariophyta</taxon>
        <taxon>Bacillariophyceae</taxon>
        <taxon>Bacillariophycidae</taxon>
        <taxon>Naviculales</taxon>
        <taxon>Naviculaceae</taxon>
        <taxon>Fistulifera</taxon>
    </lineage>
</organism>
<accession>A0A1Z5JPI1</accession>
<dbReference type="Proteomes" id="UP000198406">
    <property type="component" value="Unassembled WGS sequence"/>
</dbReference>
<evidence type="ECO:0000313" key="3">
    <source>
        <dbReference type="EMBL" id="GAX15681.1"/>
    </source>
</evidence>
<dbReference type="SMART" id="SM00456">
    <property type="entry name" value="WW"/>
    <property type="match status" value="1"/>
</dbReference>